<dbReference type="InterPro" id="IPR010920">
    <property type="entry name" value="LSM_dom_sf"/>
</dbReference>
<feature type="domain" description="Mechanosensitive ion channel transmembrane helices 2/3" evidence="11">
    <location>
        <begin position="121"/>
        <end position="159"/>
    </location>
</feature>
<dbReference type="InterPro" id="IPR006685">
    <property type="entry name" value="MscS_channel_2nd"/>
</dbReference>
<evidence type="ECO:0000259" key="11">
    <source>
        <dbReference type="Pfam" id="PF21088"/>
    </source>
</evidence>
<keyword evidence="13" id="KW-1185">Reference proteome</keyword>
<evidence type="ECO:0000313" key="12">
    <source>
        <dbReference type="EMBL" id="MYM19590.1"/>
    </source>
</evidence>
<dbReference type="InterPro" id="IPR049278">
    <property type="entry name" value="MS_channel_C"/>
</dbReference>
<evidence type="ECO:0000256" key="3">
    <source>
        <dbReference type="ARBA" id="ARBA00022475"/>
    </source>
</evidence>
<feature type="transmembrane region" description="Helical" evidence="8">
    <location>
        <begin position="112"/>
        <end position="131"/>
    </location>
</feature>
<comment type="similarity">
    <text evidence="2">Belongs to the MscS (TC 1.A.23) family.</text>
</comment>
<feature type="domain" description="Mechanosensitive ion channel MscS" evidence="9">
    <location>
        <begin position="161"/>
        <end position="224"/>
    </location>
</feature>
<evidence type="ECO:0000256" key="7">
    <source>
        <dbReference type="SAM" id="MobiDB-lite"/>
    </source>
</evidence>
<accession>A0A6N9H6A2</accession>
<evidence type="ECO:0000256" key="4">
    <source>
        <dbReference type="ARBA" id="ARBA00022692"/>
    </source>
</evidence>
<evidence type="ECO:0000313" key="13">
    <source>
        <dbReference type="Proteomes" id="UP000469215"/>
    </source>
</evidence>
<evidence type="ECO:0000256" key="5">
    <source>
        <dbReference type="ARBA" id="ARBA00022989"/>
    </source>
</evidence>
<reference evidence="12 13" key="1">
    <citation type="submission" date="2020-01" db="EMBL/GenBank/DDBJ databases">
        <authorList>
            <person name="Deng T."/>
        </authorList>
    </citation>
    <scope>NUCLEOTIDE SEQUENCE [LARGE SCALE GENOMIC DNA]</scope>
    <source>
        <strain evidence="12 13">5221</strain>
    </source>
</reference>
<keyword evidence="5 8" id="KW-1133">Transmembrane helix</keyword>
<dbReference type="Pfam" id="PF00924">
    <property type="entry name" value="MS_channel_2nd"/>
    <property type="match status" value="1"/>
</dbReference>
<feature type="domain" description="Mechanosensitive ion channel MscS C-terminal" evidence="10">
    <location>
        <begin position="231"/>
        <end position="318"/>
    </location>
</feature>
<keyword evidence="6 8" id="KW-0472">Membrane</keyword>
<feature type="compositionally biased region" description="Basic and acidic residues" evidence="7">
    <location>
        <begin position="88"/>
        <end position="101"/>
    </location>
</feature>
<keyword evidence="3" id="KW-1003">Cell membrane</keyword>
<evidence type="ECO:0000256" key="6">
    <source>
        <dbReference type="ARBA" id="ARBA00023136"/>
    </source>
</evidence>
<dbReference type="PANTHER" id="PTHR30460">
    <property type="entry name" value="MODERATE CONDUCTANCE MECHANOSENSITIVE CHANNEL YBIO"/>
    <property type="match status" value="1"/>
</dbReference>
<dbReference type="AlphaFoldDB" id="A0A6N9H6A2"/>
<evidence type="ECO:0000256" key="1">
    <source>
        <dbReference type="ARBA" id="ARBA00004651"/>
    </source>
</evidence>
<feature type="compositionally biased region" description="Low complexity" evidence="7">
    <location>
        <begin position="335"/>
        <end position="345"/>
    </location>
</feature>
<evidence type="ECO:0000259" key="9">
    <source>
        <dbReference type="Pfam" id="PF00924"/>
    </source>
</evidence>
<feature type="region of interest" description="Disordered" evidence="7">
    <location>
        <begin position="75"/>
        <end position="101"/>
    </location>
</feature>
<name>A0A6N9H6A2_9MICO</name>
<dbReference type="Pfam" id="PF21082">
    <property type="entry name" value="MS_channel_3rd"/>
    <property type="match status" value="1"/>
</dbReference>
<dbReference type="Pfam" id="PF21088">
    <property type="entry name" value="MS_channel_1st"/>
    <property type="match status" value="1"/>
</dbReference>
<dbReference type="SUPFAM" id="SSF50182">
    <property type="entry name" value="Sm-like ribonucleoproteins"/>
    <property type="match status" value="1"/>
</dbReference>
<dbReference type="PANTHER" id="PTHR30460:SF0">
    <property type="entry name" value="MODERATE CONDUCTANCE MECHANOSENSITIVE CHANNEL YBIO"/>
    <property type="match status" value="1"/>
</dbReference>
<evidence type="ECO:0000259" key="10">
    <source>
        <dbReference type="Pfam" id="PF21082"/>
    </source>
</evidence>
<dbReference type="GO" id="GO:0005886">
    <property type="term" value="C:plasma membrane"/>
    <property type="evidence" value="ECO:0007669"/>
    <property type="project" value="UniProtKB-SubCell"/>
</dbReference>
<sequence>MTNDLLTLASPSLPGSLSAAAAQLAAINWEFILGTPLRIAIVIVVAVLINIVLRKAIRNFAHKIADGTTAVSRRRFSSSGADEQQVEPARHRTEARADEETLKRRAQRARTVGSMLSSFATIIVFIIASLFVLQELGFDPTPILASAGVAGVAIGFGAQSLVKDYLSGFFIVVEDQYGIGDSVDLGEAIGVVEGVGLRITKVRGSDGTLWHVRNGEILRVGNQSQGWARAVMDIPMPYNASQTLIDEIVHTAIANLRKSPTIGPDIIEDPEVLGVQELTGTSMTIRTLIKTKPNQQWAVARAYRAEIKRQLDRRGIAIALPEQTVLTTMPDPVQAAATAPSSTPTDGDTAGDGA</sequence>
<dbReference type="SUPFAM" id="SSF82689">
    <property type="entry name" value="Mechanosensitive channel protein MscS (YggB), C-terminal domain"/>
    <property type="match status" value="1"/>
</dbReference>
<dbReference type="InterPro" id="IPR045276">
    <property type="entry name" value="YbiO_bact"/>
</dbReference>
<dbReference type="Proteomes" id="UP000469215">
    <property type="component" value="Unassembled WGS sequence"/>
</dbReference>
<feature type="transmembrane region" description="Helical" evidence="8">
    <location>
        <begin position="31"/>
        <end position="53"/>
    </location>
</feature>
<dbReference type="InterPro" id="IPR049142">
    <property type="entry name" value="MS_channel_1st"/>
</dbReference>
<comment type="subcellular location">
    <subcellularLocation>
        <location evidence="1">Cell membrane</location>
        <topology evidence="1">Multi-pass membrane protein</topology>
    </subcellularLocation>
</comment>
<dbReference type="FunFam" id="2.30.30.60:FF:000001">
    <property type="entry name" value="MscS Mechanosensitive ion channel"/>
    <property type="match status" value="1"/>
</dbReference>
<dbReference type="InterPro" id="IPR011014">
    <property type="entry name" value="MscS_channel_TM-2"/>
</dbReference>
<organism evidence="12 13">
    <name type="scientific">Brevibacterium rongguiense</name>
    <dbReference type="NCBI Taxonomy" id="2695267"/>
    <lineage>
        <taxon>Bacteria</taxon>
        <taxon>Bacillati</taxon>
        <taxon>Actinomycetota</taxon>
        <taxon>Actinomycetes</taxon>
        <taxon>Micrococcales</taxon>
        <taxon>Brevibacteriaceae</taxon>
        <taxon>Brevibacterium</taxon>
    </lineage>
</organism>
<comment type="caution">
    <text evidence="12">The sequence shown here is derived from an EMBL/GenBank/DDBJ whole genome shotgun (WGS) entry which is preliminary data.</text>
</comment>
<dbReference type="Gene3D" id="2.30.30.60">
    <property type="match status" value="1"/>
</dbReference>
<feature type="transmembrane region" description="Helical" evidence="8">
    <location>
        <begin position="143"/>
        <end position="162"/>
    </location>
</feature>
<dbReference type="InterPro" id="IPR023408">
    <property type="entry name" value="MscS_beta-dom_sf"/>
</dbReference>
<dbReference type="GO" id="GO:0008381">
    <property type="term" value="F:mechanosensitive monoatomic ion channel activity"/>
    <property type="evidence" value="ECO:0007669"/>
    <property type="project" value="InterPro"/>
</dbReference>
<dbReference type="Gene3D" id="1.10.287.1260">
    <property type="match status" value="1"/>
</dbReference>
<dbReference type="RefSeq" id="WP_160953019.1">
    <property type="nucleotide sequence ID" value="NZ_WWEQ01000019.1"/>
</dbReference>
<dbReference type="SUPFAM" id="SSF82861">
    <property type="entry name" value="Mechanosensitive channel protein MscS (YggB), transmembrane region"/>
    <property type="match status" value="1"/>
</dbReference>
<keyword evidence="4 8" id="KW-0812">Transmembrane</keyword>
<gene>
    <name evidence="12" type="ORF">GSY69_06295</name>
</gene>
<dbReference type="Gene3D" id="3.30.70.100">
    <property type="match status" value="1"/>
</dbReference>
<evidence type="ECO:0000256" key="8">
    <source>
        <dbReference type="SAM" id="Phobius"/>
    </source>
</evidence>
<dbReference type="EMBL" id="WWEQ01000019">
    <property type="protein sequence ID" value="MYM19590.1"/>
    <property type="molecule type" value="Genomic_DNA"/>
</dbReference>
<protein>
    <submittedName>
        <fullName evidence="12">Mechanosensitive ion channel</fullName>
    </submittedName>
</protein>
<feature type="region of interest" description="Disordered" evidence="7">
    <location>
        <begin position="332"/>
        <end position="354"/>
    </location>
</feature>
<proteinExistence type="inferred from homology"/>
<evidence type="ECO:0000256" key="2">
    <source>
        <dbReference type="ARBA" id="ARBA00008017"/>
    </source>
</evidence>
<dbReference type="InterPro" id="IPR011066">
    <property type="entry name" value="MscS_channel_C_sf"/>
</dbReference>